<dbReference type="AlphaFoldDB" id="A0A0D7CRR1"/>
<dbReference type="EMBL" id="JRKI01000010">
    <property type="protein sequence ID" value="KIZ18097.1"/>
    <property type="molecule type" value="Genomic_DNA"/>
</dbReference>
<evidence type="ECO:0000313" key="1">
    <source>
        <dbReference type="EMBL" id="KIZ18097.1"/>
    </source>
</evidence>
<sequence length="68" mass="7851">MKKTVATTKNGHPVEIHEDRDFYGRIDIDAICKGCRAHVAALNVYEPGRSERFRVTTWAEKHARTCHR</sequence>
<reference evidence="1 2" key="1">
    <citation type="submission" date="2014-09" db="EMBL/GenBank/DDBJ databases">
        <title>Draft genome sequence of Streptomyces natalensis ATCC 27448, producer of the antifungal pimaricin.</title>
        <authorList>
            <person name="Mendes M.V."/>
            <person name="Beites T."/>
            <person name="Pires S."/>
            <person name="Santos C.L."/>
            <person name="Moradas-Ferreira P."/>
        </authorList>
    </citation>
    <scope>NUCLEOTIDE SEQUENCE [LARGE SCALE GENOMIC DNA]</scope>
    <source>
        <strain evidence="1 2">ATCC 27448</strain>
    </source>
</reference>
<gene>
    <name evidence="1" type="ORF">SNA_08700</name>
</gene>
<accession>A0A0D7CRR1</accession>
<comment type="caution">
    <text evidence="1">The sequence shown here is derived from an EMBL/GenBank/DDBJ whole genome shotgun (WGS) entry which is preliminary data.</text>
</comment>
<organism evidence="1 2">
    <name type="scientific">Streptomyces natalensis ATCC 27448</name>
    <dbReference type="NCBI Taxonomy" id="1240678"/>
    <lineage>
        <taxon>Bacteria</taxon>
        <taxon>Bacillati</taxon>
        <taxon>Actinomycetota</taxon>
        <taxon>Actinomycetes</taxon>
        <taxon>Kitasatosporales</taxon>
        <taxon>Streptomycetaceae</taxon>
        <taxon>Streptomyces</taxon>
    </lineage>
</organism>
<dbReference type="PATRIC" id="fig|1240678.4.peg.1819"/>
<proteinExistence type="predicted"/>
<protein>
    <submittedName>
        <fullName evidence="1">Uncharacterized protein</fullName>
    </submittedName>
</protein>
<dbReference type="RefSeq" id="WP_044364156.1">
    <property type="nucleotide sequence ID" value="NZ_JRKI01000010.1"/>
</dbReference>
<name>A0A0D7CRR1_9ACTN</name>
<dbReference type="Proteomes" id="UP000032458">
    <property type="component" value="Unassembled WGS sequence"/>
</dbReference>
<evidence type="ECO:0000313" key="2">
    <source>
        <dbReference type="Proteomes" id="UP000032458"/>
    </source>
</evidence>
<keyword evidence="2" id="KW-1185">Reference proteome</keyword>